<gene>
    <name evidence="21" type="ORF">M0811_02833</name>
</gene>
<feature type="binding site" evidence="18">
    <location>
        <position position="470"/>
    </location>
    <ligand>
        <name>tRNA</name>
        <dbReference type="ChEBI" id="CHEBI:17843"/>
    </ligand>
</feature>
<feature type="binding site" evidence="18">
    <location>
        <position position="314"/>
    </location>
    <ligand>
        <name>substrate</name>
    </ligand>
</feature>
<evidence type="ECO:0000256" key="7">
    <source>
        <dbReference type="ARBA" id="ARBA00022555"/>
    </source>
</evidence>
<feature type="binding site" evidence="18">
    <location>
        <position position="98"/>
    </location>
    <ligand>
        <name>substrate</name>
    </ligand>
</feature>
<feature type="binding site" evidence="18">
    <location>
        <position position="97"/>
    </location>
    <ligand>
        <name>substrate</name>
    </ligand>
</feature>
<reference evidence="21" key="1">
    <citation type="submission" date="2022-10" db="EMBL/GenBank/DDBJ databases">
        <title>Novel sulphate-reducing endosymbionts in the free-living metamonad Anaeramoeba.</title>
        <authorList>
            <person name="Jerlstrom-Hultqvist J."/>
            <person name="Cepicka I."/>
            <person name="Gallot-Lavallee L."/>
            <person name="Salas-Leiva D."/>
            <person name="Curtis B.A."/>
            <person name="Zahonova K."/>
            <person name="Pipaliya S."/>
            <person name="Dacks J."/>
            <person name="Roger A.J."/>
        </authorList>
    </citation>
    <scope>NUCLEOTIDE SEQUENCE</scope>
    <source>
        <strain evidence="21">BMAN</strain>
    </source>
</reference>
<comment type="cofactor">
    <cofactor evidence="1 17 19">
        <name>pyridoxal 5'-phosphate</name>
        <dbReference type="ChEBI" id="CHEBI:597326"/>
    </cofactor>
</comment>
<evidence type="ECO:0000256" key="12">
    <source>
        <dbReference type="ARBA" id="ARBA00023266"/>
    </source>
</evidence>
<keyword evidence="20" id="KW-0175">Coiled coil</keyword>
<dbReference type="EMBL" id="JAPDFW010000125">
    <property type="protein sequence ID" value="KAJ5067645.1"/>
    <property type="molecule type" value="Genomic_DNA"/>
</dbReference>
<evidence type="ECO:0000256" key="1">
    <source>
        <dbReference type="ARBA" id="ARBA00001933"/>
    </source>
</evidence>
<dbReference type="GO" id="GO:0005737">
    <property type="term" value="C:cytoplasm"/>
    <property type="evidence" value="ECO:0007669"/>
    <property type="project" value="UniProtKB-SubCell"/>
</dbReference>
<keyword evidence="22" id="KW-1185">Reference proteome</keyword>
<dbReference type="SUPFAM" id="SSF53383">
    <property type="entry name" value="PLP-dependent transferases"/>
    <property type="match status" value="1"/>
</dbReference>
<keyword evidence="12 17" id="KW-0711">Selenium</keyword>
<comment type="subcellular location">
    <subcellularLocation>
        <location evidence="17">Cytoplasm</location>
    </subcellularLocation>
</comment>
<dbReference type="EC" id="2.9.1.2" evidence="5 17"/>
<proteinExistence type="inferred from homology"/>
<organism evidence="21 22">
    <name type="scientific">Anaeramoeba ignava</name>
    <name type="common">Anaerobic marine amoeba</name>
    <dbReference type="NCBI Taxonomy" id="1746090"/>
    <lineage>
        <taxon>Eukaryota</taxon>
        <taxon>Metamonada</taxon>
        <taxon>Anaeramoebidae</taxon>
        <taxon>Anaeramoeba</taxon>
    </lineage>
</organism>
<feature type="binding site" evidence="18">
    <location>
        <position position="272"/>
    </location>
    <ligand>
        <name>tRNA</name>
        <dbReference type="ChEBI" id="CHEBI:17843"/>
    </ligand>
</feature>
<dbReference type="InterPro" id="IPR015424">
    <property type="entry name" value="PyrdxlP-dep_Trfase"/>
</dbReference>
<dbReference type="InterPro" id="IPR008829">
    <property type="entry name" value="SepSecS/SepCysS"/>
</dbReference>
<evidence type="ECO:0000256" key="4">
    <source>
        <dbReference type="ARBA" id="ARBA00007037"/>
    </source>
</evidence>
<evidence type="ECO:0000256" key="13">
    <source>
        <dbReference type="ARBA" id="ARBA00030669"/>
    </source>
</evidence>
<dbReference type="PANTHER" id="PTHR12944">
    <property type="entry name" value="SOLUBLE LIVER ANTIGEN/LIVER PANCREAS ANTIGEN"/>
    <property type="match status" value="1"/>
</dbReference>
<dbReference type="NCBIfam" id="TIGR03531">
    <property type="entry name" value="selenium_SpcS"/>
    <property type="match status" value="1"/>
</dbReference>
<evidence type="ECO:0000256" key="10">
    <source>
        <dbReference type="ARBA" id="ARBA00022898"/>
    </source>
</evidence>
<protein>
    <recommendedName>
        <fullName evidence="6 17">O-phosphoseryl-tRNA(Sec) selenium transferase</fullName>
        <ecNumber evidence="5 17">2.9.1.2</ecNumber>
    </recommendedName>
    <alternativeName>
        <fullName evidence="13 17">Selenocysteine synthase</fullName>
    </alternativeName>
    <alternativeName>
        <fullName evidence="14 17">Selenocysteinyl-tRNA(Sec) synthase</fullName>
    </alternativeName>
    <alternativeName>
        <fullName evidence="15 17">Sep-tRNA:Sec-tRNA synthase</fullName>
    </alternativeName>
</protein>
<keyword evidence="10 17" id="KW-0663">Pyridoxal phosphate</keyword>
<keyword evidence="11 17" id="KW-0648">Protein biosynthesis</keyword>
<comment type="function">
    <text evidence="2 17">Converts O-phosphoseryl-tRNA(Sec) to selenocysteinyl-tRNA(Sec) required for selenoprotein biosynthesis.</text>
</comment>
<dbReference type="OrthoDB" id="10263545at2759"/>
<evidence type="ECO:0000256" key="17">
    <source>
        <dbReference type="PIRNR" id="PIRNR017689"/>
    </source>
</evidence>
<evidence type="ECO:0000313" key="22">
    <source>
        <dbReference type="Proteomes" id="UP001149090"/>
    </source>
</evidence>
<accession>A0A9Q0L872</accession>
<evidence type="ECO:0000256" key="19">
    <source>
        <dbReference type="PIRSR" id="PIRSR017689-50"/>
    </source>
</evidence>
<feature type="binding site" evidence="18">
    <location>
        <position position="405"/>
    </location>
    <ligand>
        <name>tRNA</name>
        <dbReference type="ChEBI" id="CHEBI:17843"/>
    </ligand>
</feature>
<keyword evidence="17" id="KW-0963">Cytoplasm</keyword>
<evidence type="ECO:0000256" key="8">
    <source>
        <dbReference type="ARBA" id="ARBA00022679"/>
    </source>
</evidence>
<evidence type="ECO:0000256" key="18">
    <source>
        <dbReference type="PIRSR" id="PIRSR017689-1"/>
    </source>
</evidence>
<comment type="catalytic activity">
    <reaction evidence="16 17">
        <text>O-phospho-L-seryl-tRNA(Sec) + selenophosphate + H2O = L-selenocysteinyl-tRNA(Sec) + 2 phosphate</text>
        <dbReference type="Rhea" id="RHEA:25041"/>
        <dbReference type="Rhea" id="RHEA-COMP:9743"/>
        <dbReference type="Rhea" id="RHEA-COMP:9947"/>
        <dbReference type="ChEBI" id="CHEBI:15377"/>
        <dbReference type="ChEBI" id="CHEBI:16144"/>
        <dbReference type="ChEBI" id="CHEBI:43474"/>
        <dbReference type="ChEBI" id="CHEBI:78551"/>
        <dbReference type="ChEBI" id="CHEBI:78573"/>
        <dbReference type="EC" id="2.9.1.2"/>
    </reaction>
</comment>
<evidence type="ECO:0000256" key="14">
    <source>
        <dbReference type="ARBA" id="ARBA00032048"/>
    </source>
</evidence>
<evidence type="ECO:0000256" key="3">
    <source>
        <dbReference type="ARBA" id="ARBA00004822"/>
    </source>
</evidence>
<evidence type="ECO:0000256" key="20">
    <source>
        <dbReference type="SAM" id="Coils"/>
    </source>
</evidence>
<dbReference type="InterPro" id="IPR019872">
    <property type="entry name" value="Sec-tRNA_Se_transferase"/>
</dbReference>
<evidence type="ECO:0000256" key="15">
    <source>
        <dbReference type="ARBA" id="ARBA00032693"/>
    </source>
</evidence>
<dbReference type="Proteomes" id="UP001149090">
    <property type="component" value="Unassembled WGS sequence"/>
</dbReference>
<dbReference type="AlphaFoldDB" id="A0A9Q0L872"/>
<feature type="site" description="May act as a substrate filter by repelling compounds with a negatively charged alpha-carboxylate" evidence="19">
    <location>
        <position position="74"/>
    </location>
</feature>
<dbReference type="InterPro" id="IPR015421">
    <property type="entry name" value="PyrdxlP-dep_Trfase_major"/>
</dbReference>
<evidence type="ECO:0000256" key="6">
    <source>
        <dbReference type="ARBA" id="ARBA00021963"/>
    </source>
</evidence>
<dbReference type="PIRSF" id="PIRSF017689">
    <property type="entry name" value="SepSecS"/>
    <property type="match status" value="1"/>
</dbReference>
<evidence type="ECO:0000256" key="5">
    <source>
        <dbReference type="ARBA" id="ARBA00012464"/>
    </source>
</evidence>
<name>A0A9Q0L872_ANAIG</name>
<dbReference type="PANTHER" id="PTHR12944:SF2">
    <property type="entry name" value="O-PHOSPHOSERYL-TRNA(SEC) SELENIUM TRANSFERASE"/>
    <property type="match status" value="1"/>
</dbReference>
<evidence type="ECO:0000256" key="16">
    <source>
        <dbReference type="ARBA" id="ARBA00048808"/>
    </source>
</evidence>
<keyword evidence="9 17" id="KW-0694">RNA-binding</keyword>
<comment type="caution">
    <text evidence="21">The sequence shown here is derived from an EMBL/GenBank/DDBJ whole genome shotgun (WGS) entry which is preliminary data.</text>
</comment>
<sequence length="550" mass="61947">MDLENLKLAAQIISQPYSQRAQDAKKQQIQKVKVLLTQRSLPEKGWNEEEIQPFLCELRMMDSNNYLGHAGVGEREGRIYSSLVYRRNFGFAHGMGRSGDILELQPKAAGGSLVAKLTNSLAMSAIKESGISNIKACVVLPMATGMSIAFSFLALRDIRPKTAKFVIMSRMDHKSCIKSIGTAGFEPVIVEQLLENDELVTDLEEIENQIQKCGSENILAVFTTTSCFAPRTPDKAIEVSMMCKKYNVPHLVNNAYGLQSRKTSAMLNEAIKKGRIDIIVQSTDKNFMVPIGGSIVSSPNKAMIKVISSTYPGRASISPIVDLFITLLQMGRDGFKKLLKKRKKLYSYFTDKVSRVAEKHQERLLKTPNNPISFVMSLKTFDKVDDLDSSKKTLPSMLGSMLFARQCSGSRVINKGVVKEICGIKFQGYGAHSSKYPFSYMAMSCAIGIKKSEIDTFVERLDKALIEFRKFSQNPQRNVPQDLLVYLKHKDQKNHKNIQNFKNSNLNSNQNQNQNQNHQLEDNQLENQIIKEIEKDPKVDYFEINENSQK</sequence>
<feature type="binding site" evidence="18">
    <location>
        <position position="75"/>
    </location>
    <ligand>
        <name>pyridoxal 5'-phosphate</name>
        <dbReference type="ChEBI" id="CHEBI:597326"/>
    </ligand>
</feature>
<dbReference type="Gene3D" id="3.40.640.10">
    <property type="entry name" value="Type I PLP-dependent aspartate aminotransferase-like (Major domain)"/>
    <property type="match status" value="1"/>
</dbReference>
<dbReference type="OMA" id="MSHANDY"/>
<comment type="similarity">
    <text evidence="4 17">Belongs to the SepSecS family.</text>
</comment>
<dbReference type="Pfam" id="PF05889">
    <property type="entry name" value="SepSecS"/>
    <property type="match status" value="1"/>
</dbReference>
<feature type="binding site" evidence="18">
    <location>
        <position position="105"/>
    </location>
    <ligand>
        <name>substrate</name>
    </ligand>
</feature>
<keyword evidence="7 17" id="KW-0820">tRNA-binding</keyword>
<keyword evidence="8 17" id="KW-0808">Transferase</keyword>
<evidence type="ECO:0000313" key="21">
    <source>
        <dbReference type="EMBL" id="KAJ5067645.1"/>
    </source>
</evidence>
<dbReference type="GO" id="GO:0001514">
    <property type="term" value="P:selenocysteine incorporation"/>
    <property type="evidence" value="ECO:0007669"/>
    <property type="project" value="TreeGrafter"/>
</dbReference>
<dbReference type="GO" id="GO:0000049">
    <property type="term" value="F:tRNA binding"/>
    <property type="evidence" value="ECO:0007669"/>
    <property type="project" value="UniProtKB-UniRule"/>
</dbReference>
<feature type="modified residue" description="N6-(pyridoxal phosphate)lysine" evidence="19">
    <location>
        <position position="285"/>
    </location>
</feature>
<dbReference type="GO" id="GO:0098621">
    <property type="term" value="F:O-phosphoseryl-tRNA(Sec) selenium transferase activity"/>
    <property type="evidence" value="ECO:0007669"/>
    <property type="project" value="UniProtKB-EC"/>
</dbReference>
<dbReference type="GO" id="GO:0001717">
    <property type="term" value="P:conversion of seryl-tRNAsec to selenocys-tRNAsec"/>
    <property type="evidence" value="ECO:0007669"/>
    <property type="project" value="UniProtKB-UniRule"/>
</dbReference>
<comment type="pathway">
    <text evidence="3 17">Aminoacyl-tRNA biosynthesis; selenocysteinyl-tRNA(Sec) biosynthesis; selenocysteinyl-tRNA(Sec) from L-seryl-tRNA(Sec) (archaeal/eukaryal route): step 2/2.</text>
</comment>
<evidence type="ECO:0000256" key="9">
    <source>
        <dbReference type="ARBA" id="ARBA00022884"/>
    </source>
</evidence>
<feature type="coiled-coil region" evidence="20">
    <location>
        <begin position="189"/>
        <end position="216"/>
    </location>
</feature>
<evidence type="ECO:0000256" key="2">
    <source>
        <dbReference type="ARBA" id="ARBA00002552"/>
    </source>
</evidence>
<evidence type="ECO:0000256" key="11">
    <source>
        <dbReference type="ARBA" id="ARBA00022917"/>
    </source>
</evidence>